<keyword evidence="5" id="KW-0812">Transmembrane</keyword>
<feature type="domain" description="Immunoglobulin" evidence="7">
    <location>
        <begin position="34"/>
        <end position="118"/>
    </location>
</feature>
<dbReference type="PANTHER" id="PTHR11738">
    <property type="entry name" value="MHC CLASS I NK CELL RECEPTOR"/>
    <property type="match status" value="1"/>
</dbReference>
<organism evidence="8 9">
    <name type="scientific">Suricata suricatta</name>
    <name type="common">Meerkat</name>
    <dbReference type="NCBI Taxonomy" id="37032"/>
    <lineage>
        <taxon>Eukaryota</taxon>
        <taxon>Metazoa</taxon>
        <taxon>Chordata</taxon>
        <taxon>Craniata</taxon>
        <taxon>Vertebrata</taxon>
        <taxon>Euteleostomi</taxon>
        <taxon>Mammalia</taxon>
        <taxon>Eutheria</taxon>
        <taxon>Laurasiatheria</taxon>
        <taxon>Carnivora</taxon>
        <taxon>Feliformia</taxon>
        <taxon>Herpestidae</taxon>
        <taxon>Suricata</taxon>
    </lineage>
</organism>
<keyword evidence="5" id="KW-1133">Transmembrane helix</keyword>
<reference evidence="8" key="2">
    <citation type="submission" date="2025-08" db="UniProtKB">
        <authorList>
            <consortium name="Ensembl"/>
        </authorList>
    </citation>
    <scope>IDENTIFICATION</scope>
</reference>
<dbReference type="InterPro" id="IPR036179">
    <property type="entry name" value="Ig-like_dom_sf"/>
</dbReference>
<dbReference type="SMART" id="SM00409">
    <property type="entry name" value="IG"/>
    <property type="match status" value="2"/>
</dbReference>
<dbReference type="GO" id="GO:0005886">
    <property type="term" value="C:plasma membrane"/>
    <property type="evidence" value="ECO:0007669"/>
    <property type="project" value="TreeGrafter"/>
</dbReference>
<dbReference type="FunFam" id="2.60.40.10:FF:000049">
    <property type="entry name" value="Leukocyte immunoglobulin-like receptor subfamily B member 1"/>
    <property type="match status" value="2"/>
</dbReference>
<feature type="signal peptide" evidence="6">
    <location>
        <begin position="1"/>
        <end position="21"/>
    </location>
</feature>
<dbReference type="CDD" id="cd05751">
    <property type="entry name" value="IgC2_D1_LILR_KIR_like"/>
    <property type="match status" value="1"/>
</dbReference>
<feature type="transmembrane region" description="Helical" evidence="5">
    <location>
        <begin position="226"/>
        <end position="244"/>
    </location>
</feature>
<keyword evidence="2" id="KW-1015">Disulfide bond</keyword>
<dbReference type="PANTHER" id="PTHR11738:SF4">
    <property type="entry name" value="IMMUNOGLOBULIN ALPHA FC RECEPTOR"/>
    <property type="match status" value="1"/>
</dbReference>
<dbReference type="GO" id="GO:0002764">
    <property type="term" value="P:immune response-regulating signaling pathway"/>
    <property type="evidence" value="ECO:0007669"/>
    <property type="project" value="TreeGrafter"/>
</dbReference>
<keyword evidence="1 6" id="KW-0732">Signal</keyword>
<feature type="chain" id="PRO_5025549589" evidence="6">
    <location>
        <begin position="22"/>
        <end position="278"/>
    </location>
</feature>
<keyword evidence="5" id="KW-0472">Membrane</keyword>
<reference evidence="8" key="3">
    <citation type="submission" date="2025-09" db="UniProtKB">
        <authorList>
            <consortium name="Ensembl"/>
        </authorList>
    </citation>
    <scope>IDENTIFICATION</scope>
</reference>
<dbReference type="Gene3D" id="2.60.40.10">
    <property type="entry name" value="Immunoglobulins"/>
    <property type="match status" value="2"/>
</dbReference>
<protein>
    <submittedName>
        <fullName evidence="8">Fc fragment of IgA receptor</fullName>
    </submittedName>
</protein>
<dbReference type="OMA" id="DHTTENW"/>
<reference evidence="8 9" key="1">
    <citation type="submission" date="2019-05" db="EMBL/GenBank/DDBJ databases">
        <title>A Chromosome-scale Meerkat (S. suricatta) Genome Assembly.</title>
        <authorList>
            <person name="Dudchenko O."/>
            <person name="Lieberman Aiden E."/>
            <person name="Tung J."/>
            <person name="Barreiro L.B."/>
            <person name="Clutton-Brock T.H."/>
        </authorList>
    </citation>
    <scope>NUCLEOTIDE SEQUENCE [LARGE SCALE GENOMIC DNA]</scope>
</reference>
<dbReference type="Pfam" id="PF00047">
    <property type="entry name" value="ig"/>
    <property type="match status" value="1"/>
</dbReference>
<dbReference type="SUPFAM" id="SSF48726">
    <property type="entry name" value="Immunoglobulin"/>
    <property type="match status" value="2"/>
</dbReference>
<sequence>MAPRDTILLCLVLCLSQKIRAQEGDFPVPIISATPGSMVPWNESVKILCWGTPESYLYQLEILRNSTFEVVEKKLGFQEKAEFLISHVNMNTAGRYQCQYRKEYKLSEPSKALELVVTGSYDKPSLSADQGVVVVLGDNISLQCSSTHNPFDRFSLTKEGGATLSQPQNGVHQGNFVLGPVNLSFSGNYRCYGWYSSSPYVWSAPSDALGLVVTDRMNQDHTMENLIRMGIGGLVLVALLALVIENWHNHRVPNKEDWPDFPELSRSKHKCQTDSTSG</sequence>
<name>A0A673V9P9_SURSU</name>
<evidence type="ECO:0000256" key="6">
    <source>
        <dbReference type="SAM" id="SignalP"/>
    </source>
</evidence>
<evidence type="ECO:0000313" key="9">
    <source>
        <dbReference type="Proteomes" id="UP000472268"/>
    </source>
</evidence>
<evidence type="ECO:0000256" key="5">
    <source>
        <dbReference type="SAM" id="Phobius"/>
    </source>
</evidence>
<evidence type="ECO:0000259" key="7">
    <source>
        <dbReference type="SMART" id="SM00409"/>
    </source>
</evidence>
<evidence type="ECO:0000256" key="2">
    <source>
        <dbReference type="ARBA" id="ARBA00023157"/>
    </source>
</evidence>
<dbReference type="Ensembl" id="ENSSSUT00005039177.1">
    <property type="protein sequence ID" value="ENSSSUP00005034373.1"/>
    <property type="gene ID" value="ENSSSUG00005022085.1"/>
</dbReference>
<evidence type="ECO:0000256" key="1">
    <source>
        <dbReference type="ARBA" id="ARBA00022729"/>
    </source>
</evidence>
<dbReference type="InterPro" id="IPR013783">
    <property type="entry name" value="Ig-like_fold"/>
</dbReference>
<proteinExistence type="predicted"/>
<gene>
    <name evidence="8" type="primary">FCAR</name>
</gene>
<keyword evidence="9" id="KW-1185">Reference proteome</keyword>
<dbReference type="AlphaFoldDB" id="A0A673V9P9"/>
<keyword evidence="3" id="KW-0393">Immunoglobulin domain</keyword>
<evidence type="ECO:0000256" key="4">
    <source>
        <dbReference type="SAM" id="MobiDB-lite"/>
    </source>
</evidence>
<accession>A0A673V9P9</accession>
<evidence type="ECO:0000313" key="8">
    <source>
        <dbReference type="Ensembl" id="ENSSSUP00005034373.1"/>
    </source>
</evidence>
<dbReference type="InterPro" id="IPR013151">
    <property type="entry name" value="Immunoglobulin_dom"/>
</dbReference>
<feature type="domain" description="Immunoglobulin" evidence="7">
    <location>
        <begin position="129"/>
        <end position="214"/>
    </location>
</feature>
<dbReference type="InterPro" id="IPR003599">
    <property type="entry name" value="Ig_sub"/>
</dbReference>
<dbReference type="InterPro" id="IPR050412">
    <property type="entry name" value="Ig-like_Receptors_ImmuneReg"/>
</dbReference>
<dbReference type="Proteomes" id="UP000472268">
    <property type="component" value="Chromosome 16"/>
</dbReference>
<feature type="region of interest" description="Disordered" evidence="4">
    <location>
        <begin position="258"/>
        <end position="278"/>
    </location>
</feature>
<evidence type="ECO:0000256" key="3">
    <source>
        <dbReference type="ARBA" id="ARBA00023319"/>
    </source>
</evidence>